<dbReference type="EMBL" id="PKUN01000003">
    <property type="protein sequence ID" value="PLX62879.1"/>
    <property type="molecule type" value="Genomic_DNA"/>
</dbReference>
<reference evidence="1 2" key="1">
    <citation type="submission" date="2017-11" db="EMBL/GenBank/DDBJ databases">
        <title>Genome-resolved metagenomics identifies genetic mobility, metabolic interactions, and unexpected diversity in perchlorate-reducing communities.</title>
        <authorList>
            <person name="Barnum T.P."/>
            <person name="Figueroa I.A."/>
            <person name="Carlstrom C.I."/>
            <person name="Lucas L.N."/>
            <person name="Engelbrektson A.L."/>
            <person name="Coates J.D."/>
        </authorList>
    </citation>
    <scope>NUCLEOTIDE SEQUENCE [LARGE SCALE GENOMIC DNA]</scope>
    <source>
        <strain evidence="1">BM301</strain>
    </source>
</reference>
<dbReference type="RefSeq" id="WP_029133224.1">
    <property type="nucleotide sequence ID" value="NZ_CBDUFW010000035.1"/>
</dbReference>
<dbReference type="PROSITE" id="PS51257">
    <property type="entry name" value="PROKAR_LIPOPROTEIN"/>
    <property type="match status" value="1"/>
</dbReference>
<comment type="caution">
    <text evidence="1">The sequence shown here is derived from an EMBL/GenBank/DDBJ whole genome shotgun (WGS) entry which is preliminary data.</text>
</comment>
<protein>
    <submittedName>
        <fullName evidence="1">Uncharacterized protein</fullName>
    </submittedName>
</protein>
<evidence type="ECO:0000313" key="2">
    <source>
        <dbReference type="Proteomes" id="UP000235015"/>
    </source>
</evidence>
<dbReference type="STRING" id="1111735.GCA_000428045_04071"/>
<accession>A0A2N6CZR1</accession>
<dbReference type="AlphaFoldDB" id="A0A2N6CZR1"/>
<dbReference type="Proteomes" id="UP000235015">
    <property type="component" value="Unassembled WGS sequence"/>
</dbReference>
<organism evidence="1 2">
    <name type="scientific">Sedimenticola selenatireducens</name>
    <dbReference type="NCBI Taxonomy" id="191960"/>
    <lineage>
        <taxon>Bacteria</taxon>
        <taxon>Pseudomonadati</taxon>
        <taxon>Pseudomonadota</taxon>
        <taxon>Gammaproteobacteria</taxon>
        <taxon>Chromatiales</taxon>
        <taxon>Sedimenticolaceae</taxon>
        <taxon>Sedimenticola</taxon>
    </lineage>
</organism>
<gene>
    <name evidence="1" type="ORF">C0630_04755</name>
</gene>
<proteinExistence type="predicted"/>
<name>A0A2N6CZR1_9GAMM</name>
<sequence length="71" mass="8373">MIQRLKPPLRLFTLTALSVTACSEQPSTAPVDPLERQLDTRQEVLHQTREVIRYLEEEERLRREQLNSRAD</sequence>
<evidence type="ECO:0000313" key="1">
    <source>
        <dbReference type="EMBL" id="PLX62879.1"/>
    </source>
</evidence>